<dbReference type="FunFam" id="3.30.160.60:FF:002852">
    <property type="entry name" value="Dorsal Intercalation and Elongation defect"/>
    <property type="match status" value="1"/>
</dbReference>
<keyword evidence="1" id="KW-0479">Metal-binding</keyword>
<dbReference type="GO" id="GO:0008270">
    <property type="term" value="F:zinc ion binding"/>
    <property type="evidence" value="ECO:0007669"/>
    <property type="project" value="UniProtKB-KW"/>
</dbReference>
<feature type="compositionally biased region" description="Low complexity" evidence="2">
    <location>
        <begin position="640"/>
        <end position="654"/>
    </location>
</feature>
<dbReference type="Proteomes" id="UP000887540">
    <property type="component" value="Unplaced"/>
</dbReference>
<feature type="compositionally biased region" description="Low complexity" evidence="2">
    <location>
        <begin position="97"/>
        <end position="112"/>
    </location>
</feature>
<dbReference type="InterPro" id="IPR013087">
    <property type="entry name" value="Znf_C2H2_type"/>
</dbReference>
<feature type="domain" description="C2H2-type" evidence="3">
    <location>
        <begin position="598"/>
        <end position="621"/>
    </location>
</feature>
<feature type="compositionally biased region" description="Polar residues" evidence="2">
    <location>
        <begin position="449"/>
        <end position="460"/>
    </location>
</feature>
<sequence length="685" mass="72717">MQTGSEGHDKENDLKIMQNLASAFPQMFMGPLGVGQQQGQQNQSQQNGSSQQQQQQDQQQLELQQLMMATLDQMNSNPQNSLQNLYLQQLMSLGGLVKSDTSPDSQQSTTPTAENTGNDEMANFMASLIASTTAPTTTTTPAVNSASLLDQLSIMQNLFGGNAPTTTASTTNPFTSTPSATSQGQTNSGVSTPMTPNGQSQQQNAAAVFSAAGNAGLLNSPSGIMSGIGGFMSPNKDSYCELCDKNFCNRYFLRTHKMKKHGIGMGPNDDGTTSPSKLPGLPFPLSLQNGSSPKSTHQASVIVNGSSGNASGDEQSSPLSKMPKLSFPGAPELERRGSNDASAVFDAAFNAPKPSLDSILAFTNASSPTHATTCDICGRQFSSVLAVFTHKAREHAQGVNAGDNALLSIMEQLNQTPSKPSDERSICELCDKEFESRQHLLQHQLLQHGSTNANHPTTPSQQAQAHAQAQAQAHQAAATNALLSMLPGGFPPLPFLLPPSLPQGFASLADLDPTGAFAAFNGNSPGGNLNSGGNKMAPKRQYSSTSKNFCDLCNKEVCNKYFLRTHMLKMHNIVIDENKTVIASIDTLEKEKLGALSFRCDICHMELKTRQTLREHKKTTHGVMPLMTPPGNRGGSVKTGSALNSAASSAGSNSNGTAFDFTNKALMDMQNDADADGNQDMGMDE</sequence>
<evidence type="ECO:0000256" key="1">
    <source>
        <dbReference type="PROSITE-ProRule" id="PRU00042"/>
    </source>
</evidence>
<keyword evidence="1" id="KW-0862">Zinc</keyword>
<feature type="compositionally biased region" description="Polar residues" evidence="2">
    <location>
        <begin position="286"/>
        <end position="319"/>
    </location>
</feature>
<feature type="compositionally biased region" description="Low complexity" evidence="2">
    <location>
        <begin position="35"/>
        <end position="60"/>
    </location>
</feature>
<feature type="region of interest" description="Disordered" evidence="2">
    <location>
        <begin position="449"/>
        <end position="468"/>
    </location>
</feature>
<evidence type="ECO:0000256" key="2">
    <source>
        <dbReference type="SAM" id="MobiDB-lite"/>
    </source>
</evidence>
<evidence type="ECO:0000313" key="5">
    <source>
        <dbReference type="WBParaSite" id="ACRNAN_scaffold5559.g7397.t1"/>
    </source>
</evidence>
<feature type="region of interest" description="Disordered" evidence="2">
    <location>
        <begin position="29"/>
        <end position="60"/>
    </location>
</feature>
<reference evidence="5" key="1">
    <citation type="submission" date="2022-11" db="UniProtKB">
        <authorList>
            <consortium name="WormBaseParasite"/>
        </authorList>
    </citation>
    <scope>IDENTIFICATION</scope>
</reference>
<dbReference type="SMART" id="SM00355">
    <property type="entry name" value="ZnF_C2H2"/>
    <property type="match status" value="5"/>
</dbReference>
<name>A0A914E4I5_9BILA</name>
<evidence type="ECO:0000313" key="4">
    <source>
        <dbReference type="Proteomes" id="UP000887540"/>
    </source>
</evidence>
<feature type="region of interest" description="Disordered" evidence="2">
    <location>
        <begin position="97"/>
        <end position="119"/>
    </location>
</feature>
<feature type="region of interest" description="Disordered" evidence="2">
    <location>
        <begin position="163"/>
        <end position="205"/>
    </location>
</feature>
<dbReference type="PANTHER" id="PTHR21190:SF1">
    <property type="entry name" value="GH10077P"/>
    <property type="match status" value="1"/>
</dbReference>
<feature type="domain" description="C2H2-type" evidence="3">
    <location>
        <begin position="425"/>
        <end position="453"/>
    </location>
</feature>
<keyword evidence="4" id="KW-1185">Reference proteome</keyword>
<dbReference type="Gene3D" id="3.30.160.60">
    <property type="entry name" value="Classic Zinc Finger"/>
    <property type="match status" value="2"/>
</dbReference>
<feature type="compositionally biased region" description="Low complexity" evidence="2">
    <location>
        <begin position="163"/>
        <end position="182"/>
    </location>
</feature>
<organism evidence="4 5">
    <name type="scientific">Acrobeloides nanus</name>
    <dbReference type="NCBI Taxonomy" id="290746"/>
    <lineage>
        <taxon>Eukaryota</taxon>
        <taxon>Metazoa</taxon>
        <taxon>Ecdysozoa</taxon>
        <taxon>Nematoda</taxon>
        <taxon>Chromadorea</taxon>
        <taxon>Rhabditida</taxon>
        <taxon>Tylenchina</taxon>
        <taxon>Cephalobomorpha</taxon>
        <taxon>Cephaloboidea</taxon>
        <taxon>Cephalobidae</taxon>
        <taxon>Acrobeloides</taxon>
    </lineage>
</organism>
<proteinExistence type="predicted"/>
<accession>A0A914E4I5</accession>
<dbReference type="AlphaFoldDB" id="A0A914E4I5"/>
<feature type="region of interest" description="Disordered" evidence="2">
    <location>
        <begin position="622"/>
        <end position="654"/>
    </location>
</feature>
<dbReference type="PANTHER" id="PTHR21190">
    <property type="entry name" value="GH10077P"/>
    <property type="match status" value="1"/>
</dbReference>
<protein>
    <submittedName>
        <fullName evidence="5">C2H2-type domain-containing protein</fullName>
    </submittedName>
</protein>
<feature type="region of interest" description="Disordered" evidence="2">
    <location>
        <begin position="286"/>
        <end position="335"/>
    </location>
</feature>
<feature type="compositionally biased region" description="Polar residues" evidence="2">
    <location>
        <begin position="183"/>
        <end position="198"/>
    </location>
</feature>
<dbReference type="WBParaSite" id="ACRNAN_scaffold5559.g7397.t1">
    <property type="protein sequence ID" value="ACRNAN_scaffold5559.g7397.t1"/>
    <property type="gene ID" value="ACRNAN_scaffold5559.g7397"/>
</dbReference>
<dbReference type="Pfam" id="PF12874">
    <property type="entry name" value="zf-met"/>
    <property type="match status" value="1"/>
</dbReference>
<evidence type="ECO:0000259" key="3">
    <source>
        <dbReference type="PROSITE" id="PS50157"/>
    </source>
</evidence>
<dbReference type="PROSITE" id="PS00028">
    <property type="entry name" value="ZINC_FINGER_C2H2_1"/>
    <property type="match status" value="5"/>
</dbReference>
<dbReference type="PROSITE" id="PS50157">
    <property type="entry name" value="ZINC_FINGER_C2H2_2"/>
    <property type="match status" value="2"/>
</dbReference>
<keyword evidence="1" id="KW-0863">Zinc-finger</keyword>